<dbReference type="Proteomes" id="UP000189660">
    <property type="component" value="Chromosome"/>
</dbReference>
<dbReference type="AlphaFoldDB" id="A0A1U9M898"/>
<accession>A0A1U9M898</accession>
<keyword evidence="2" id="KW-1185">Reference proteome</keyword>
<protein>
    <submittedName>
        <fullName evidence="1">Uncharacterized protein</fullName>
    </submittedName>
</protein>
<sequence length="56" mass="6299">MVAKREIPINSEKKRVFKKRAFRLKAGLPDKTGQTPLRNRGISLGVSYLESAKSIN</sequence>
<evidence type="ECO:0000313" key="1">
    <source>
        <dbReference type="EMBL" id="AQT41537.1"/>
    </source>
</evidence>
<dbReference type="KEGG" id="bapa:BBC0178_000290"/>
<evidence type="ECO:0000313" key="2">
    <source>
        <dbReference type="Proteomes" id="UP000189660"/>
    </source>
</evidence>
<name>A0A1U9M898_9HYPH</name>
<reference evidence="1 2" key="1">
    <citation type="submission" date="2016-11" db="EMBL/GenBank/DDBJ databases">
        <title>Comparative genomics of Bartonella apis.</title>
        <authorList>
            <person name="Engel P."/>
        </authorList>
    </citation>
    <scope>NUCLEOTIDE SEQUENCE [LARGE SCALE GENOMIC DNA]</scope>
    <source>
        <strain evidence="1 2">BBC0178</strain>
    </source>
</reference>
<organism evidence="1 2">
    <name type="scientific">Bartonella apihabitans</name>
    <dbReference type="NCBI Taxonomy" id="2750929"/>
    <lineage>
        <taxon>Bacteria</taxon>
        <taxon>Pseudomonadati</taxon>
        <taxon>Pseudomonadota</taxon>
        <taxon>Alphaproteobacteria</taxon>
        <taxon>Hyphomicrobiales</taxon>
        <taxon>Bartonellaceae</taxon>
        <taxon>Bartonella</taxon>
    </lineage>
</organism>
<gene>
    <name evidence="1" type="ORF">BBC0178_000290</name>
</gene>
<proteinExistence type="predicted"/>
<dbReference type="EMBL" id="CP015820">
    <property type="protein sequence ID" value="AQT41537.1"/>
    <property type="molecule type" value="Genomic_DNA"/>
</dbReference>